<dbReference type="Gene3D" id="2.40.170.20">
    <property type="entry name" value="TonB-dependent receptor, beta-barrel domain"/>
    <property type="match status" value="1"/>
</dbReference>
<dbReference type="SUPFAM" id="SSF49452">
    <property type="entry name" value="Starch-binding domain-like"/>
    <property type="match status" value="1"/>
</dbReference>
<sequence length="1014" mass="112803">MHQLRKSALSGAVALALLAPLHVSAQAPSVPAQNQDTGGIRGRVLNTATGEYVRNAEIRVQGTGIVVYSEEGGLFRISGVPAGQATLTVRYTGLNDASRTATVTAGQVASLDIALEAPSYTGTRAGDATELDAVRVVGSFTGQDIAIMERRAAMNAKNVVPADTYGALTMGDVGEFMKSMPGISLDYTEVDATAVRIGGLDPKYSTFTLDGGRMATATSNNNSGRQNSFEQMSVTGIESIELNNTLTASMDADAPAGNINLRSKYAFDRTRRDFVFQLGAVASSDSKFFSRQYFPDDRKHATVYPSGQIGYADVYMDGRFGVAFNASYNANYVQQERIQTDWAYYADGRVLPYRLMWRPGPKMTSRTAANLSTDFRINDEWTASLRSAYSLYDVEYFNQYTYLYLGTTTTSYATPDSTPTHLVVNPVGTGGSSPRLRTEYSHRYAATPTITLAPKLEFKGETLDVALRGNYSTSEFNFRDSSEGFFQRTDSWLTRLGFTAERASEGSQAWYLQQTAGRDWSNPANWNLDDDIGNNVRNNESDARNRQTGLNLDVKKELEFGGHPFTLLTGLGTRTNDWETDESHYQQYQYVGPNGDLTQRDPAAAVPWTEHYQFGFLNLDAGNVDSQGWRADNNYAMYEIYKAHPDWFVPDTVGNLKRVFDNNKRVRETVNAAYVEGQTRWGDARFDLGLRYEQTETEARTAVIRPASEVEAAGLSTSTVEGLCYQYHCVDGKPTYSTRKGRYEDFFLSGGVKYDFSERLVGQLAFSDSILRPDYGNLGGIVSINDDTMIVTVPNSRLRPEHSTKYFAGLQYYFEPAGVLGASYYRLDIEDMQATGFTVNPEDVGFDPEEYAGYEFRSARNVPGTSTNEGLILEYSQQLAFLPGALKGLSLRGSYTRIRPDGERVNLPEEVANWGLGYRYGRLDIQVNGNYQSDYRVSGLSNTPTTANNGVLYRAARQMWNLSVNWKLSENFDLQLAGRNVFDEPDVIYSNVRSRVQRYDRYGSMWNIGIRGRF</sequence>
<dbReference type="HOGENOM" id="CLU_011631_0_0_6"/>
<dbReference type="eggNOG" id="COG4771">
    <property type="taxonomic scope" value="Bacteria"/>
</dbReference>
<feature type="domain" description="TonB-dependent receptor plug" evidence="5">
    <location>
        <begin position="153"/>
        <end position="257"/>
    </location>
</feature>
<feature type="signal peptide" evidence="4">
    <location>
        <begin position="1"/>
        <end position="25"/>
    </location>
</feature>
<evidence type="ECO:0000256" key="4">
    <source>
        <dbReference type="SAM" id="SignalP"/>
    </source>
</evidence>
<reference evidence="7 8" key="1">
    <citation type="submission" date="2011-01" db="EMBL/GenBank/DDBJ databases">
        <title>Complete sequence of Pseudoxanthomonas suwonensis 11-1.</title>
        <authorList>
            <consortium name="US DOE Joint Genome Institute"/>
            <person name="Lucas S."/>
            <person name="Copeland A."/>
            <person name="Lapidus A."/>
            <person name="Cheng J.-F."/>
            <person name="Goodwin L."/>
            <person name="Pitluck S."/>
            <person name="Teshima H."/>
            <person name="Detter J.C."/>
            <person name="Han C."/>
            <person name="Tapia R."/>
            <person name="Land M."/>
            <person name="Hauser L."/>
            <person name="Kyrpides N."/>
            <person name="Ivanova N."/>
            <person name="Ovchinnikova G."/>
            <person name="Siebers A.K."/>
            <person name="Allgaier M."/>
            <person name="Thelen M.P."/>
            <person name="Hugenholtz P."/>
            <person name="Gladden J."/>
            <person name="Woyke T."/>
        </authorList>
    </citation>
    <scope>NUCLEOTIDE SEQUENCE [LARGE SCALE GENOMIC DNA]</scope>
    <source>
        <strain evidence="8">11-1</strain>
    </source>
</reference>
<keyword evidence="7" id="KW-0675">Receptor</keyword>
<dbReference type="InterPro" id="IPR041700">
    <property type="entry name" value="OMP_b-brl_3"/>
</dbReference>
<comment type="subcellular location">
    <subcellularLocation>
        <location evidence="1">Cell outer membrane</location>
    </subcellularLocation>
</comment>
<dbReference type="SUPFAM" id="SSF56935">
    <property type="entry name" value="Porins"/>
    <property type="match status" value="1"/>
</dbReference>
<keyword evidence="8" id="KW-1185">Reference proteome</keyword>
<dbReference type="Gene3D" id="2.170.130.10">
    <property type="entry name" value="TonB-dependent receptor, plug domain"/>
    <property type="match status" value="1"/>
</dbReference>
<dbReference type="InterPro" id="IPR036942">
    <property type="entry name" value="Beta-barrel_TonB_sf"/>
</dbReference>
<dbReference type="STRING" id="743721.Psesu_1602"/>
<keyword evidence="4" id="KW-0732">Signal</keyword>
<dbReference type="PANTHER" id="PTHR40980:SF4">
    <property type="entry name" value="TONB-DEPENDENT RECEPTOR-LIKE BETA-BARREL DOMAIN-CONTAINING PROTEIN"/>
    <property type="match status" value="1"/>
</dbReference>
<dbReference type="Pfam" id="PF07715">
    <property type="entry name" value="Plug"/>
    <property type="match status" value="1"/>
</dbReference>
<organism evidence="7 8">
    <name type="scientific">Pseudoxanthomonas suwonensis (strain 11-1)</name>
    <dbReference type="NCBI Taxonomy" id="743721"/>
    <lineage>
        <taxon>Bacteria</taxon>
        <taxon>Pseudomonadati</taxon>
        <taxon>Pseudomonadota</taxon>
        <taxon>Gammaproteobacteria</taxon>
        <taxon>Lysobacterales</taxon>
        <taxon>Lysobacteraceae</taxon>
        <taxon>Pseudoxanthomonas</taxon>
    </lineage>
</organism>
<dbReference type="Gene3D" id="2.60.40.1120">
    <property type="entry name" value="Carboxypeptidase-like, regulatory domain"/>
    <property type="match status" value="1"/>
</dbReference>
<gene>
    <name evidence="7" type="ordered locus">Psesu_1602</name>
</gene>
<proteinExistence type="predicted"/>
<evidence type="ECO:0000256" key="2">
    <source>
        <dbReference type="ARBA" id="ARBA00023136"/>
    </source>
</evidence>
<dbReference type="GO" id="GO:0009279">
    <property type="term" value="C:cell outer membrane"/>
    <property type="evidence" value="ECO:0007669"/>
    <property type="project" value="UniProtKB-SubCell"/>
</dbReference>
<dbReference type="InterPro" id="IPR012910">
    <property type="entry name" value="Plug_dom"/>
</dbReference>
<keyword evidence="3" id="KW-0998">Cell outer membrane</keyword>
<dbReference type="InterPro" id="IPR037066">
    <property type="entry name" value="Plug_dom_sf"/>
</dbReference>
<dbReference type="Pfam" id="PF13620">
    <property type="entry name" value="CarboxypepD_reg"/>
    <property type="match status" value="1"/>
</dbReference>
<dbReference type="Pfam" id="PF14905">
    <property type="entry name" value="OMP_b-brl_3"/>
    <property type="match status" value="1"/>
</dbReference>
<dbReference type="GO" id="GO:0030246">
    <property type="term" value="F:carbohydrate binding"/>
    <property type="evidence" value="ECO:0007669"/>
    <property type="project" value="InterPro"/>
</dbReference>
<dbReference type="AlphaFoldDB" id="E6WTE8"/>
<dbReference type="EMBL" id="CP002446">
    <property type="protein sequence ID" value="ADV27447.1"/>
    <property type="molecule type" value="Genomic_DNA"/>
</dbReference>
<protein>
    <submittedName>
        <fullName evidence="7">TonB-dependent receptor</fullName>
    </submittedName>
</protein>
<keyword evidence="2" id="KW-0472">Membrane</keyword>
<feature type="domain" description="Outer membrane protein beta-barrel" evidence="6">
    <location>
        <begin position="659"/>
        <end position="999"/>
    </location>
</feature>
<name>E6WTE8_PSEUU</name>
<dbReference type="PANTHER" id="PTHR40980">
    <property type="entry name" value="PLUG DOMAIN-CONTAINING PROTEIN"/>
    <property type="match status" value="1"/>
</dbReference>
<evidence type="ECO:0000256" key="1">
    <source>
        <dbReference type="ARBA" id="ARBA00004442"/>
    </source>
</evidence>
<evidence type="ECO:0000259" key="6">
    <source>
        <dbReference type="Pfam" id="PF14905"/>
    </source>
</evidence>
<feature type="chain" id="PRO_5003212225" evidence="4">
    <location>
        <begin position="26"/>
        <end position="1014"/>
    </location>
</feature>
<dbReference type="InterPro" id="IPR013784">
    <property type="entry name" value="Carb-bd-like_fold"/>
</dbReference>
<dbReference type="KEGG" id="psu:Psesu_1602"/>
<evidence type="ECO:0000313" key="7">
    <source>
        <dbReference type="EMBL" id="ADV27447.1"/>
    </source>
</evidence>
<evidence type="ECO:0000256" key="3">
    <source>
        <dbReference type="ARBA" id="ARBA00023237"/>
    </source>
</evidence>
<dbReference type="RefSeq" id="WP_013535275.1">
    <property type="nucleotide sequence ID" value="NC_014924.1"/>
</dbReference>
<evidence type="ECO:0000259" key="5">
    <source>
        <dbReference type="Pfam" id="PF07715"/>
    </source>
</evidence>
<evidence type="ECO:0000313" key="8">
    <source>
        <dbReference type="Proteomes" id="UP000008632"/>
    </source>
</evidence>
<dbReference type="Proteomes" id="UP000008632">
    <property type="component" value="Chromosome"/>
</dbReference>
<accession>E6WTE8</accession>